<keyword evidence="3" id="KW-0732">Signal</keyword>
<dbReference type="EMBL" id="KV875098">
    <property type="protein sequence ID" value="OIW28464.1"/>
    <property type="molecule type" value="Genomic_DNA"/>
</dbReference>
<gene>
    <name evidence="4" type="ORF">CONLIGDRAFT_377842</name>
</gene>
<proteinExistence type="predicted"/>
<dbReference type="InParanoid" id="A0A1J7JFI4"/>
<dbReference type="InterPro" id="IPR011043">
    <property type="entry name" value="Gal_Oxase/kelch_b-propeller"/>
</dbReference>
<feature type="transmembrane region" description="Helical" evidence="2">
    <location>
        <begin position="460"/>
        <end position="481"/>
    </location>
</feature>
<accession>A0A1J7JFI4</accession>
<reference evidence="4 5" key="1">
    <citation type="submission" date="2016-10" db="EMBL/GenBank/DDBJ databases">
        <title>Draft genome sequence of Coniochaeta ligniaria NRRL30616, a lignocellulolytic fungus for bioabatement of inhibitors in plant biomass hydrolysates.</title>
        <authorList>
            <consortium name="DOE Joint Genome Institute"/>
            <person name="Jimenez D.J."/>
            <person name="Hector R.E."/>
            <person name="Riley R."/>
            <person name="Sun H."/>
            <person name="Grigoriev I.V."/>
            <person name="Van Elsas J.D."/>
            <person name="Nichols N.N."/>
        </authorList>
    </citation>
    <scope>NUCLEOTIDE SEQUENCE [LARGE SCALE GENOMIC DNA]</scope>
    <source>
        <strain evidence="4 5">NRRL 30616</strain>
    </source>
</reference>
<feature type="region of interest" description="Disordered" evidence="1">
    <location>
        <begin position="416"/>
        <end position="456"/>
    </location>
</feature>
<feature type="signal peptide" evidence="3">
    <location>
        <begin position="1"/>
        <end position="23"/>
    </location>
</feature>
<dbReference type="InterPro" id="IPR015915">
    <property type="entry name" value="Kelch-typ_b-propeller"/>
</dbReference>
<feature type="region of interest" description="Disordered" evidence="1">
    <location>
        <begin position="739"/>
        <end position="966"/>
    </location>
</feature>
<feature type="compositionally biased region" description="Basic and acidic residues" evidence="1">
    <location>
        <begin position="943"/>
        <end position="957"/>
    </location>
</feature>
<feature type="compositionally biased region" description="Gly residues" evidence="1">
    <location>
        <begin position="912"/>
        <end position="921"/>
    </location>
</feature>
<dbReference type="Proteomes" id="UP000182658">
    <property type="component" value="Unassembled WGS sequence"/>
</dbReference>
<keyword evidence="5" id="KW-1185">Reference proteome</keyword>
<organism evidence="4 5">
    <name type="scientific">Coniochaeta ligniaria NRRL 30616</name>
    <dbReference type="NCBI Taxonomy" id="1408157"/>
    <lineage>
        <taxon>Eukaryota</taxon>
        <taxon>Fungi</taxon>
        <taxon>Dikarya</taxon>
        <taxon>Ascomycota</taxon>
        <taxon>Pezizomycotina</taxon>
        <taxon>Sordariomycetes</taxon>
        <taxon>Sordariomycetidae</taxon>
        <taxon>Coniochaetales</taxon>
        <taxon>Coniochaetaceae</taxon>
        <taxon>Coniochaeta</taxon>
    </lineage>
</organism>
<keyword evidence="2" id="KW-0472">Membrane</keyword>
<dbReference type="SUPFAM" id="SSF50965">
    <property type="entry name" value="Galactose oxidase, central domain"/>
    <property type="match status" value="1"/>
</dbReference>
<evidence type="ECO:0008006" key="6">
    <source>
        <dbReference type="Google" id="ProtNLM"/>
    </source>
</evidence>
<dbReference type="AlphaFoldDB" id="A0A1J7JFI4"/>
<evidence type="ECO:0000313" key="5">
    <source>
        <dbReference type="Proteomes" id="UP000182658"/>
    </source>
</evidence>
<feature type="region of interest" description="Disordered" evidence="1">
    <location>
        <begin position="1067"/>
        <end position="1109"/>
    </location>
</feature>
<keyword evidence="2" id="KW-0812">Transmembrane</keyword>
<evidence type="ECO:0000256" key="2">
    <source>
        <dbReference type="SAM" id="Phobius"/>
    </source>
</evidence>
<dbReference type="Gene3D" id="2.120.10.80">
    <property type="entry name" value="Kelch-type beta propeller"/>
    <property type="match status" value="1"/>
</dbReference>
<feature type="compositionally biased region" description="Low complexity" evidence="1">
    <location>
        <begin position="424"/>
        <end position="456"/>
    </location>
</feature>
<name>A0A1J7JFI4_9PEZI</name>
<protein>
    <recommendedName>
        <fullName evidence="6">Galactose oxidase</fullName>
    </recommendedName>
</protein>
<feature type="compositionally biased region" description="Basic and acidic residues" evidence="1">
    <location>
        <begin position="1067"/>
        <end position="1076"/>
    </location>
</feature>
<evidence type="ECO:0000313" key="4">
    <source>
        <dbReference type="EMBL" id="OIW28464.1"/>
    </source>
</evidence>
<dbReference type="STRING" id="1408157.A0A1J7JFI4"/>
<evidence type="ECO:0000256" key="1">
    <source>
        <dbReference type="SAM" id="MobiDB-lite"/>
    </source>
</evidence>
<feature type="compositionally biased region" description="Low complexity" evidence="1">
    <location>
        <begin position="743"/>
        <end position="754"/>
    </location>
</feature>
<keyword evidence="2" id="KW-1133">Transmembrane helix</keyword>
<feature type="compositionally biased region" description="Basic and acidic residues" evidence="1">
    <location>
        <begin position="1023"/>
        <end position="1042"/>
    </location>
</feature>
<feature type="region of interest" description="Disordered" evidence="1">
    <location>
        <begin position="1022"/>
        <end position="1042"/>
    </location>
</feature>
<feature type="compositionally biased region" description="Polar residues" evidence="1">
    <location>
        <begin position="781"/>
        <end position="794"/>
    </location>
</feature>
<feature type="region of interest" description="Disordered" evidence="1">
    <location>
        <begin position="563"/>
        <end position="590"/>
    </location>
</feature>
<dbReference type="OrthoDB" id="205993at2759"/>
<feature type="chain" id="PRO_5012476019" description="Galactose oxidase" evidence="3">
    <location>
        <begin position="24"/>
        <end position="1157"/>
    </location>
</feature>
<evidence type="ECO:0000256" key="3">
    <source>
        <dbReference type="SAM" id="SignalP"/>
    </source>
</evidence>
<feature type="region of interest" description="Disordered" evidence="1">
    <location>
        <begin position="640"/>
        <end position="698"/>
    </location>
</feature>
<feature type="compositionally biased region" description="Low complexity" evidence="1">
    <location>
        <begin position="668"/>
        <end position="683"/>
    </location>
</feature>
<sequence length="1157" mass="122136">MSSTMASITTVLWTALVFWTVTASSQILPYVPTTILPASENRTNRGLYILSPTDTSVDLLFLNTSSKLEASSLSPRTLTSGLPFLGQSGTSAFTASVADDGTLTVFAGDCSTPGSEAIWTYGQVVSTSSAPTWVKHAAGQSSTTTTTPGAPYFLGGSLSFSSTIAPALSPPVTYVYGGMCPWANSSAATWQSAATYSNRMLKVSAVNSRSGTIYTAESTTSMGQPIAEAGFTFTALTPAISNRSGTVSQEIGHVLLGGHTQKAFINMSTAAVWNLPEETWNIVYINPPAASYGNTELAIKAVAGTVESRSGHTAVLNEDGTALVVFGGWVGDLSEAASPQLAILEMGSSLADWKWSIPELQPTGPGIYGHGAVLLPGNVMMVYGGYATSSATKKQKRATTKQPMFLNLTSLTWSTDYTNPTPPSSTGSSPSNSTSSAPTSTSTSTSGGSSTNSRPSKLPLGLGLGLGIPALLLLVALAIWLRRRQRQKRHRREEIVRGLAQDAGRFLSADDDEMAENEHFGGGSGSNWFPTGGGWSGSTAAQDWYTGGGDPYVRGSRSLGYETLRGGKGNPTSSYPPPLPPVASASASGLNRSRSAARGLYLPTTGINSGGGYEFGPTGGSKAGIHPIYEAEDEDGEVATGAVIPGGRSSSVSPERPSDDGASDPFVTPATTPRGPGPTTAGGVYFPPPSGRSSLTPSPELLQHVVSRPVVVHQQAQDAEVQEWVSDIDAADAVLTARIGPHTTTTTTTTMATTPPKQGGRPPRSRRNSLSFPLDSDEARTGSNLSESARSTFSFAAGGGASRSDSVRLAGEPKRTPSSSGSSSHTYNTAKTHNRAAGGSSFAGLREEGPSLLLGSAARGYSPEHDHGDGDSPPGSPSKHKPSRRSWLGSLRRVFSGSGEGGSSSRGESPTEGGGGGGGSGSDYEPRLVGMGPGGRLLRRKQGKEAWGAERREGEGGREEEDDEWDVERAVEQRLVQIMFTVPKERLRVVNAEVEREEEGEIVDPEKEGWLDVRDEDIEEFGESTRYRRQDYGHGKDEEGVALRREEIQQREEEPEYGGDIEKLALRREESREGHGASETLLEVPEQERRPSTPMTPTTFHTAEAVKLERPSKTKLLDVKESIESLEKPKTKVLQMVESIESLSRGGSPASSPVREK</sequence>